<dbReference type="InterPro" id="IPR025668">
    <property type="entry name" value="Tnp_DDE_dom"/>
</dbReference>
<dbReference type="EMBL" id="QOQW01000009">
    <property type="protein sequence ID" value="RCK79931.1"/>
    <property type="molecule type" value="Genomic_DNA"/>
</dbReference>
<name>A0A367ZRG8_9BACT</name>
<dbReference type="Proteomes" id="UP000252355">
    <property type="component" value="Unassembled WGS sequence"/>
</dbReference>
<protein>
    <submittedName>
        <fullName evidence="4">Mobile element protein</fullName>
    </submittedName>
</protein>
<feature type="domain" description="Transposase DDE" evidence="3">
    <location>
        <begin position="448"/>
        <end position="516"/>
    </location>
</feature>
<organism evidence="4 5">
    <name type="scientific">Candidatus Ozemobacter sibiricus</name>
    <dbReference type="NCBI Taxonomy" id="2268124"/>
    <lineage>
        <taxon>Bacteria</taxon>
        <taxon>Candidatus Ozemobacteria</taxon>
        <taxon>Candidatus Ozemobacterales</taxon>
        <taxon>Candidatus Ozemobacteraceae</taxon>
        <taxon>Candidatus Ozemobacter</taxon>
    </lineage>
</organism>
<evidence type="ECO:0000313" key="5">
    <source>
        <dbReference type="Proteomes" id="UP000252355"/>
    </source>
</evidence>
<feature type="compositionally biased region" description="Basic and acidic residues" evidence="1">
    <location>
        <begin position="292"/>
        <end position="309"/>
    </location>
</feature>
<dbReference type="PANTHER" id="PTHR33408">
    <property type="entry name" value="TRANSPOSASE"/>
    <property type="match status" value="1"/>
</dbReference>
<gene>
    <name evidence="4" type="ORF">OZSIB_3800</name>
</gene>
<comment type="caution">
    <text evidence="4">The sequence shown here is derived from an EMBL/GenBank/DDBJ whole genome shotgun (WGS) entry which is preliminary data.</text>
</comment>
<evidence type="ECO:0000259" key="2">
    <source>
        <dbReference type="Pfam" id="PF05598"/>
    </source>
</evidence>
<dbReference type="PANTHER" id="PTHR33408:SF2">
    <property type="entry name" value="TRANSPOSASE DDE DOMAIN-CONTAINING PROTEIN"/>
    <property type="match status" value="1"/>
</dbReference>
<evidence type="ECO:0000256" key="1">
    <source>
        <dbReference type="SAM" id="MobiDB-lite"/>
    </source>
</evidence>
<dbReference type="AlphaFoldDB" id="A0A367ZRG8"/>
<evidence type="ECO:0000259" key="3">
    <source>
        <dbReference type="Pfam" id="PF13751"/>
    </source>
</evidence>
<evidence type="ECO:0000313" key="4">
    <source>
        <dbReference type="EMBL" id="RCK79931.1"/>
    </source>
</evidence>
<feature type="domain" description="Transposase InsH N-terminal" evidence="2">
    <location>
        <begin position="94"/>
        <end position="185"/>
    </location>
</feature>
<feature type="compositionally biased region" description="Basic and acidic residues" evidence="1">
    <location>
        <begin position="318"/>
        <end position="327"/>
    </location>
</feature>
<feature type="region of interest" description="Disordered" evidence="1">
    <location>
        <begin position="250"/>
        <end position="276"/>
    </location>
</feature>
<feature type="region of interest" description="Disordered" evidence="1">
    <location>
        <begin position="434"/>
        <end position="462"/>
    </location>
</feature>
<dbReference type="Pfam" id="PF13751">
    <property type="entry name" value="DDE_Tnp_1_6"/>
    <property type="match status" value="1"/>
</dbReference>
<reference evidence="4 5" key="1">
    <citation type="submission" date="2018-05" db="EMBL/GenBank/DDBJ databases">
        <title>A metagenomic window into the 2 km-deep terrestrial subsurface aquifer revealed taxonomically and functionally diverse microbial community comprising novel uncultured bacterial lineages.</title>
        <authorList>
            <person name="Kadnikov V.V."/>
            <person name="Mardanov A.V."/>
            <person name="Beletsky A.V."/>
            <person name="Banks D."/>
            <person name="Pimenov N.V."/>
            <person name="Frank Y.A."/>
            <person name="Karnachuk O.V."/>
            <person name="Ravin N.V."/>
        </authorList>
    </citation>
    <scope>NUCLEOTIDE SEQUENCE [LARGE SCALE GENOMIC DNA]</scope>
    <source>
        <strain evidence="4">BY5</strain>
    </source>
</reference>
<feature type="region of interest" description="Disordered" evidence="1">
    <location>
        <begin position="292"/>
        <end position="340"/>
    </location>
</feature>
<dbReference type="Pfam" id="PF05598">
    <property type="entry name" value="DUF772"/>
    <property type="match status" value="1"/>
</dbReference>
<proteinExistence type="predicted"/>
<sequence>MNPFFGLPAQSAPDQERVCWWTVQKKWPFWAFMQQPLEFSHIGLLGACCMNIDFLVVLFDNSWYNRTSSCEAGYMAPNIRFANRDQNFSLPPDVRESLPEGHYAWFIIDAIDSMNLKVFYRKARADGRGGAWYEPKMVATLLVYAYSLGVRSSRKIEQMCEVDVAFRVICGNLRPDHSSIARFRQCHEKDFKDLFARVLELCREAGLTKAGTIALDGTKMAGNASLAANRTEEAIRQEIDQIVAEAQAVDAKEDEEFGKRRGDELPSSLQSRKSRQQRLAECLRQIEARKAAEEAKREEMLRRRKEQEAAGRSPRGRPPKEEAKAPEPKANVTDPESRIMKNGKGYVQGYNAQAVANAHQIIVAAEVTQDQNDYHQLHPMMEKAVSNLEEAGETVMPRSALADAGYATEEALSKPLPAGMEAYVSVRREGVTLGKSEPAPRGRIPQNSTATERMGRKLRTKQGRAKYKLRSSLIEPVFGQIKAGSMAFTRFSRRGVSACDSEWKLVCAVFNLRKLWKHKVSSGKGGQMIQ</sequence>
<dbReference type="InterPro" id="IPR008490">
    <property type="entry name" value="Transposase_InsH_N"/>
</dbReference>
<accession>A0A367ZRG8</accession>